<dbReference type="EMBL" id="JAAAHS010000505">
    <property type="protein sequence ID" value="NBE56499.1"/>
    <property type="molecule type" value="Genomic_DNA"/>
</dbReference>
<protein>
    <submittedName>
        <fullName evidence="1">Uncharacterized protein</fullName>
    </submittedName>
</protein>
<name>A0A964XP89_9ACTN</name>
<proteinExistence type="predicted"/>
<dbReference type="AlphaFoldDB" id="A0A964XP89"/>
<sequence>MWRRTRAVLALTLVVLAGAMLVTWATDSGPFSPRSYCWGAWQEGSGPQVLGEDFERVAEESGAPERGEQATCTMETAANRLVARVGPPPRSTGRPRQVWLADVLHGNAAPLPEGLPGVVGRDRGTLVLPKECDSGGVPMVVTVRSHGLVPELESERDVVELLLSLANTAREKAGCAQGEPSRITAPVRTAQQGETYPQGRPSCRVPGMRIEPRHGTLLGYASAVGNRLQTCSLELSDKNGDITARGQFVMTSHPRLTALFAGMAGDTSPGAGWRGKG</sequence>
<reference evidence="1" key="1">
    <citation type="submission" date="2020-01" db="EMBL/GenBank/DDBJ databases">
        <title>Whole-genome analyses of novel actinobacteria.</title>
        <authorList>
            <person name="Sahin N."/>
        </authorList>
    </citation>
    <scope>NUCLEOTIDE SEQUENCE</scope>
    <source>
        <strain evidence="1">YC537</strain>
    </source>
</reference>
<organism evidence="1 2">
    <name type="scientific">Streptomyces boluensis</name>
    <dbReference type="NCBI Taxonomy" id="1775135"/>
    <lineage>
        <taxon>Bacteria</taxon>
        <taxon>Bacillati</taxon>
        <taxon>Actinomycetota</taxon>
        <taxon>Actinomycetes</taxon>
        <taxon>Kitasatosporales</taxon>
        <taxon>Streptomycetaceae</taxon>
        <taxon>Streptomyces</taxon>
    </lineage>
</organism>
<evidence type="ECO:0000313" key="1">
    <source>
        <dbReference type="EMBL" id="NBE56499.1"/>
    </source>
</evidence>
<evidence type="ECO:0000313" key="2">
    <source>
        <dbReference type="Proteomes" id="UP000598297"/>
    </source>
</evidence>
<accession>A0A964XP89</accession>
<dbReference type="Proteomes" id="UP000598297">
    <property type="component" value="Unassembled WGS sequence"/>
</dbReference>
<feature type="non-terminal residue" evidence="1">
    <location>
        <position position="277"/>
    </location>
</feature>
<dbReference type="OrthoDB" id="4112936at2"/>
<comment type="caution">
    <text evidence="1">The sequence shown here is derived from an EMBL/GenBank/DDBJ whole genome shotgun (WGS) entry which is preliminary data.</text>
</comment>
<keyword evidence="2" id="KW-1185">Reference proteome</keyword>
<dbReference type="RefSeq" id="WP_161705220.1">
    <property type="nucleotide sequence ID" value="NZ_JAAAHS010000505.1"/>
</dbReference>
<gene>
    <name evidence="1" type="ORF">GUY60_34740</name>
</gene>